<dbReference type="AlphaFoldDB" id="A0A803NG13"/>
<dbReference type="EMBL" id="UZAU01000023">
    <property type="status" value="NOT_ANNOTATED_CDS"/>
    <property type="molecule type" value="Genomic_DNA"/>
</dbReference>
<sequence length="173" mass="19028">MVRIRKDAWICKDHVSRAYSFRGGSELEYVSDLKLENGMWNVPLVRKLFDEDAQSSSSRTVIPNGLASVNLSNATWTVELELGDANLFVDLGVNVKGWKISLGAVVMSQSGEVFYSGAVLVAVAYEPHLAETVALLQEMILCRRLGYITHSLARIILSLDTAKVWSLSLPSGL</sequence>
<evidence type="ECO:0000313" key="2">
    <source>
        <dbReference type="Proteomes" id="UP000596661"/>
    </source>
</evidence>
<dbReference type="Gramene" id="evm.model.01.1206">
    <property type="protein sequence ID" value="cds.evm.model.01.1206"/>
    <property type="gene ID" value="evm.TU.01.1206"/>
</dbReference>
<reference evidence="1" key="1">
    <citation type="submission" date="2018-11" db="EMBL/GenBank/DDBJ databases">
        <authorList>
            <person name="Grassa J C."/>
        </authorList>
    </citation>
    <scope>NUCLEOTIDE SEQUENCE [LARGE SCALE GENOMIC DNA]</scope>
</reference>
<proteinExistence type="predicted"/>
<accession>A0A803NG13</accession>
<evidence type="ECO:0000313" key="1">
    <source>
        <dbReference type="EnsemblPlants" id="cds.evm.model.01.1206"/>
    </source>
</evidence>
<dbReference type="EnsemblPlants" id="evm.model.01.1206">
    <property type="protein sequence ID" value="cds.evm.model.01.1206"/>
    <property type="gene ID" value="evm.TU.01.1206"/>
</dbReference>
<protein>
    <submittedName>
        <fullName evidence="1">Uncharacterized protein</fullName>
    </submittedName>
</protein>
<name>A0A803NG13_CANSA</name>
<keyword evidence="2" id="KW-1185">Reference proteome</keyword>
<reference evidence="1" key="2">
    <citation type="submission" date="2021-03" db="UniProtKB">
        <authorList>
            <consortium name="EnsemblPlants"/>
        </authorList>
    </citation>
    <scope>IDENTIFICATION</scope>
</reference>
<organism evidence="1 2">
    <name type="scientific">Cannabis sativa</name>
    <name type="common">Hemp</name>
    <name type="synonym">Marijuana</name>
    <dbReference type="NCBI Taxonomy" id="3483"/>
    <lineage>
        <taxon>Eukaryota</taxon>
        <taxon>Viridiplantae</taxon>
        <taxon>Streptophyta</taxon>
        <taxon>Embryophyta</taxon>
        <taxon>Tracheophyta</taxon>
        <taxon>Spermatophyta</taxon>
        <taxon>Magnoliopsida</taxon>
        <taxon>eudicotyledons</taxon>
        <taxon>Gunneridae</taxon>
        <taxon>Pentapetalae</taxon>
        <taxon>rosids</taxon>
        <taxon>fabids</taxon>
        <taxon>Rosales</taxon>
        <taxon>Cannabaceae</taxon>
        <taxon>Cannabis</taxon>
    </lineage>
</organism>
<dbReference type="Proteomes" id="UP000596661">
    <property type="component" value="Chromosome 1"/>
</dbReference>